<dbReference type="Proteomes" id="UP000283095">
    <property type="component" value="Chromosome"/>
</dbReference>
<dbReference type="AlphaFoldDB" id="A0A3T0KMA2"/>
<organism evidence="1 2">
    <name type="scientific">Peribacillus asahii</name>
    <dbReference type="NCBI Taxonomy" id="228899"/>
    <lineage>
        <taxon>Bacteria</taxon>
        <taxon>Bacillati</taxon>
        <taxon>Bacillota</taxon>
        <taxon>Bacilli</taxon>
        <taxon>Bacillales</taxon>
        <taxon>Bacillaceae</taxon>
        <taxon>Peribacillus</taxon>
    </lineage>
</organism>
<dbReference type="EMBL" id="CP026095">
    <property type="protein sequence ID" value="AZV41384.1"/>
    <property type="molecule type" value="Genomic_DNA"/>
</dbReference>
<proteinExistence type="predicted"/>
<dbReference type="KEGG" id="pasa:BAOM_0752"/>
<evidence type="ECO:0000313" key="2">
    <source>
        <dbReference type="Proteomes" id="UP000283095"/>
    </source>
</evidence>
<reference evidence="1 2" key="1">
    <citation type="submission" date="2018-01" db="EMBL/GenBank/DDBJ databases">
        <title>Bacillus asahii Genome sequencing and assembly.</title>
        <authorList>
            <person name="Jiang H."/>
            <person name="Feng Y."/>
            <person name="Zhao F."/>
            <person name="Lin X."/>
        </authorList>
    </citation>
    <scope>NUCLEOTIDE SEQUENCE [LARGE SCALE GENOMIC DNA]</scope>
    <source>
        <strain evidence="1 2">OM18</strain>
    </source>
</reference>
<gene>
    <name evidence="1" type="ORF">BAOM_0752</name>
</gene>
<name>A0A3T0KMA2_9BACI</name>
<evidence type="ECO:0000313" key="1">
    <source>
        <dbReference type="EMBL" id="AZV41384.1"/>
    </source>
</evidence>
<accession>A0A3T0KMA2</accession>
<protein>
    <submittedName>
        <fullName evidence="1">Uncharacterized protein</fullName>
    </submittedName>
</protein>
<sequence>MRGKPVGLSTGFFFGYTYCKDLNNKEKLCGQRKEIFAICKAV</sequence>